<dbReference type="EMBL" id="JAKIKU010000002">
    <property type="protein sequence ID" value="MCL1044425.1"/>
    <property type="molecule type" value="Genomic_DNA"/>
</dbReference>
<keyword evidence="2" id="KW-1185">Reference proteome</keyword>
<evidence type="ECO:0000313" key="2">
    <source>
        <dbReference type="Proteomes" id="UP001202134"/>
    </source>
</evidence>
<evidence type="ECO:0000313" key="1">
    <source>
        <dbReference type="EMBL" id="MCL1044425.1"/>
    </source>
</evidence>
<sequence length="216" mass="24355">MNTNLTKEELACFSELFAKKPSAVKASDDTHSDTIAVTTEIPSTLARLLGKTQLTLLAEISHYRLWFPLSIAMDELGQFAPTLGIPEVVDTRGADRSWRMKELDNVRIIDFDTNHAIEVLSLSSTGLTLYAPNISDDVESRRAKLILTKDISFDIEYQIVRSENGVIAATIVVSDESRETLRQFLFSMHKSKYSYLYEHQANPSKDEEDNILKLNP</sequence>
<gene>
    <name evidence="1" type="ORF">L2737_03645</name>
</gene>
<dbReference type="Proteomes" id="UP001202134">
    <property type="component" value="Unassembled WGS sequence"/>
</dbReference>
<accession>A0ABT0KKR2</accession>
<comment type="caution">
    <text evidence="1">The sequence shown here is derived from an EMBL/GenBank/DDBJ whole genome shotgun (WGS) entry which is preliminary data.</text>
</comment>
<name>A0ABT0KKR2_9GAMM</name>
<reference evidence="1 2" key="1">
    <citation type="submission" date="2022-01" db="EMBL/GenBank/DDBJ databases">
        <title>Whole genome-based taxonomy of the Shewanellaceae.</title>
        <authorList>
            <person name="Martin-Rodriguez A.J."/>
        </authorList>
    </citation>
    <scope>NUCLEOTIDE SEQUENCE [LARGE SCALE GENOMIC DNA]</scope>
    <source>
        <strain evidence="1 2">DSM 24955</strain>
    </source>
</reference>
<evidence type="ECO:0008006" key="3">
    <source>
        <dbReference type="Google" id="ProtNLM"/>
    </source>
</evidence>
<organism evidence="1 2">
    <name type="scientific">Shewanella electrodiphila</name>
    <dbReference type="NCBI Taxonomy" id="934143"/>
    <lineage>
        <taxon>Bacteria</taxon>
        <taxon>Pseudomonadati</taxon>
        <taxon>Pseudomonadota</taxon>
        <taxon>Gammaproteobacteria</taxon>
        <taxon>Alteromonadales</taxon>
        <taxon>Shewanellaceae</taxon>
        <taxon>Shewanella</taxon>
    </lineage>
</organism>
<proteinExistence type="predicted"/>
<dbReference type="RefSeq" id="WP_248954826.1">
    <property type="nucleotide sequence ID" value="NZ_JAKIKU010000002.1"/>
</dbReference>
<protein>
    <recommendedName>
        <fullName evidence="3">PilZ domain-containing protein</fullName>
    </recommendedName>
</protein>